<organism evidence="2 3">
    <name type="scientific">Reichenbachiella faecimaris</name>
    <dbReference type="NCBI Taxonomy" id="692418"/>
    <lineage>
        <taxon>Bacteria</taxon>
        <taxon>Pseudomonadati</taxon>
        <taxon>Bacteroidota</taxon>
        <taxon>Cytophagia</taxon>
        <taxon>Cytophagales</taxon>
        <taxon>Reichenbachiellaceae</taxon>
        <taxon>Reichenbachiella</taxon>
    </lineage>
</organism>
<dbReference type="PROSITE" id="PS50106">
    <property type="entry name" value="PDZ"/>
    <property type="match status" value="1"/>
</dbReference>
<dbReference type="STRING" id="692418.SAMN04488029_2152"/>
<evidence type="ECO:0000259" key="1">
    <source>
        <dbReference type="PROSITE" id="PS50106"/>
    </source>
</evidence>
<keyword evidence="3" id="KW-1185">Reference proteome</keyword>
<sequence length="416" mass="46855">MKNKRILQLFQLVALISILSSYSQRLHAQFGFSLPEGEKSIDIPFQNFNNLIVLEVTLKNKVAVNLILDTSIEHTILTEKAIGDFLNFRYARKMKLGQNGDQVYYGHVAVDAKMSLSDSVSTGDVSSMLVLETDYLNLAGLAGSKVHGLIGYDIFKSFVVEVDHTKNVLTLYKPESFSPPKSHLELPMDIIDRKPYISTEIVFESWESRKMKFILKSGASHAVFFEDDSIEYFLPYRNLEVPIGQSFGGELLGHIGRLRSLNIDEFALQDPLATFSKPEHIDQSGSTKKAGDGSMGQGILSRFSVIYDFHRAKIYLRKNNSFDNLFEYDMSGISIAVSHSQDYSFSIKSLRKESPAQKSGLQVGDIIESINGDPLTIDNYGEFLNLFLTREGKKVTFVVKRGSEITECSYRLTRFI</sequence>
<dbReference type="RefSeq" id="WP_084372820.1">
    <property type="nucleotide sequence ID" value="NZ_FWYF01000002.1"/>
</dbReference>
<dbReference type="OrthoDB" id="3521766at2"/>
<reference evidence="2 3" key="1">
    <citation type="submission" date="2017-04" db="EMBL/GenBank/DDBJ databases">
        <authorList>
            <person name="Afonso C.L."/>
            <person name="Miller P.J."/>
            <person name="Scott M.A."/>
            <person name="Spackman E."/>
            <person name="Goraichik I."/>
            <person name="Dimitrov K.M."/>
            <person name="Suarez D.L."/>
            <person name="Swayne D.E."/>
        </authorList>
    </citation>
    <scope>NUCLEOTIDE SEQUENCE [LARGE SCALE GENOMIC DNA]</scope>
    <source>
        <strain evidence="2 3">DSM 26133</strain>
    </source>
</reference>
<gene>
    <name evidence="2" type="ORF">SAMN04488029_2152</name>
</gene>
<dbReference type="Gene3D" id="2.40.70.10">
    <property type="entry name" value="Acid Proteases"/>
    <property type="match status" value="1"/>
</dbReference>
<proteinExistence type="predicted"/>
<dbReference type="InterPro" id="IPR021109">
    <property type="entry name" value="Peptidase_aspartic_dom_sf"/>
</dbReference>
<dbReference type="InterPro" id="IPR041489">
    <property type="entry name" value="PDZ_6"/>
</dbReference>
<evidence type="ECO:0000313" key="2">
    <source>
        <dbReference type="EMBL" id="SMD34716.1"/>
    </source>
</evidence>
<dbReference type="Proteomes" id="UP000192472">
    <property type="component" value="Unassembled WGS sequence"/>
</dbReference>
<dbReference type="SUPFAM" id="SSF50156">
    <property type="entry name" value="PDZ domain-like"/>
    <property type="match status" value="1"/>
</dbReference>
<dbReference type="Pfam" id="PF17820">
    <property type="entry name" value="PDZ_6"/>
    <property type="match status" value="1"/>
</dbReference>
<dbReference type="SMART" id="SM00228">
    <property type="entry name" value="PDZ"/>
    <property type="match status" value="1"/>
</dbReference>
<feature type="domain" description="PDZ" evidence="1">
    <location>
        <begin position="313"/>
        <end position="403"/>
    </location>
</feature>
<dbReference type="InterPro" id="IPR036034">
    <property type="entry name" value="PDZ_sf"/>
</dbReference>
<name>A0A1W2GEN6_REIFA</name>
<dbReference type="InterPro" id="IPR001478">
    <property type="entry name" value="PDZ"/>
</dbReference>
<accession>A0A1W2GEN6</accession>
<dbReference type="Gene3D" id="2.30.42.10">
    <property type="match status" value="1"/>
</dbReference>
<evidence type="ECO:0000313" key="3">
    <source>
        <dbReference type="Proteomes" id="UP000192472"/>
    </source>
</evidence>
<dbReference type="EMBL" id="FWYF01000002">
    <property type="protein sequence ID" value="SMD34716.1"/>
    <property type="molecule type" value="Genomic_DNA"/>
</dbReference>
<protein>
    <submittedName>
        <fullName evidence="2">PDZ domain (Also known as DHR or GLGF)</fullName>
    </submittedName>
</protein>
<dbReference type="AlphaFoldDB" id="A0A1W2GEN6"/>